<dbReference type="PANTHER" id="PTHR30294:SF46">
    <property type="entry name" value="ABC TRANSPORTER PERMEASE"/>
    <property type="match status" value="1"/>
</dbReference>
<keyword evidence="5 6" id="KW-0472">Membrane</keyword>
<evidence type="ECO:0000256" key="6">
    <source>
        <dbReference type="SAM" id="Phobius"/>
    </source>
</evidence>
<dbReference type="PANTHER" id="PTHR30294">
    <property type="entry name" value="MEMBRANE COMPONENT OF ABC TRANSPORTER YHHJ-RELATED"/>
    <property type="match status" value="1"/>
</dbReference>
<keyword evidence="3 6" id="KW-0812">Transmembrane</keyword>
<comment type="caution">
    <text evidence="8">The sequence shown here is derived from an EMBL/GenBank/DDBJ whole genome shotgun (WGS) entry which is preliminary data.</text>
</comment>
<feature type="transmembrane region" description="Helical" evidence="6">
    <location>
        <begin position="21"/>
        <end position="40"/>
    </location>
</feature>
<feature type="transmembrane region" description="Helical" evidence="6">
    <location>
        <begin position="381"/>
        <end position="399"/>
    </location>
</feature>
<evidence type="ECO:0000256" key="1">
    <source>
        <dbReference type="ARBA" id="ARBA00004651"/>
    </source>
</evidence>
<dbReference type="InterPro" id="IPR013525">
    <property type="entry name" value="ABC2_TM"/>
</dbReference>
<reference evidence="8" key="2">
    <citation type="journal article" date="2021" name="Sci. Rep.">
        <title>The distribution of antibiotic resistance genes in chicken gut microbiota commensals.</title>
        <authorList>
            <person name="Juricova H."/>
            <person name="Matiasovicova J."/>
            <person name="Kubasova T."/>
            <person name="Cejkova D."/>
            <person name="Rychlik I."/>
        </authorList>
    </citation>
    <scope>NUCLEOTIDE SEQUENCE</scope>
    <source>
        <strain evidence="8">An824</strain>
    </source>
</reference>
<feature type="transmembrane region" description="Helical" evidence="6">
    <location>
        <begin position="320"/>
        <end position="339"/>
    </location>
</feature>
<feature type="transmembrane region" description="Helical" evidence="6">
    <location>
        <begin position="185"/>
        <end position="207"/>
    </location>
</feature>
<organism evidence="8 9">
    <name type="scientific">Marseilla massiliensis</name>
    <dbReference type="NCBI Taxonomy" id="1841864"/>
    <lineage>
        <taxon>Bacteria</taxon>
        <taxon>Pseudomonadati</taxon>
        <taxon>Bacteroidota</taxon>
        <taxon>Bacteroidia</taxon>
        <taxon>Bacteroidales</taxon>
        <taxon>Prevotellaceae</taxon>
        <taxon>Marseilla</taxon>
    </lineage>
</organism>
<dbReference type="RefSeq" id="WP_205103596.1">
    <property type="nucleotide sequence ID" value="NZ_JACJJG010000011.1"/>
</dbReference>
<reference evidence="8" key="1">
    <citation type="submission" date="2020-08" db="EMBL/GenBank/DDBJ databases">
        <authorList>
            <person name="Cejkova D."/>
            <person name="Kubasova T."/>
            <person name="Jahodarova E."/>
            <person name="Rychlik I."/>
        </authorList>
    </citation>
    <scope>NUCLEOTIDE SEQUENCE</scope>
    <source>
        <strain evidence="8">An824</strain>
    </source>
</reference>
<protein>
    <submittedName>
        <fullName evidence="8">ABC transporter permease</fullName>
    </submittedName>
</protein>
<gene>
    <name evidence="8" type="ORF">H6A34_03925</name>
</gene>
<sequence length="405" mass="45854">MNRGLSKAFVDELKTIWKDEGVIIFFILVPMLYPLLYSWIYTNEVVREVPVAVVDLSHSDMSRDFIRKFDASPDTRIACYCNSLDEAKDAIGRQDAFGVIYFPTDFQTNIMRMEQSRVSVFCDMSFMLYYKAIFQTATAVAGDINSKIQIERAGNWTNREDEITTKPLDYEEVQSFNTTGGYGNFIIPGVLMLIIQQTLLLGIGLIGGTRRERMSRMPGINALHTTTARPEGNAATAGTDNNTSLQPAASTITDIIGRALCYFMIYTIMGAYIILAVPQMFGFTSLLKPVTTLCFMLPYLLACIFFSMTVACFIRYRENVILLVVFTSVPLLFISGVSWPQSAIPDFWQWFSYLFPSTFGIRGFVRMNTMGALLADIKPEYITLWIQAVVYFTTTCILYRRRAKA</sequence>
<dbReference type="GO" id="GO:0140359">
    <property type="term" value="F:ABC-type transporter activity"/>
    <property type="evidence" value="ECO:0007669"/>
    <property type="project" value="InterPro"/>
</dbReference>
<keyword evidence="4 6" id="KW-1133">Transmembrane helix</keyword>
<evidence type="ECO:0000313" key="9">
    <source>
        <dbReference type="Proteomes" id="UP000706891"/>
    </source>
</evidence>
<dbReference type="GO" id="GO:0005886">
    <property type="term" value="C:plasma membrane"/>
    <property type="evidence" value="ECO:0007669"/>
    <property type="project" value="UniProtKB-SubCell"/>
</dbReference>
<evidence type="ECO:0000313" key="8">
    <source>
        <dbReference type="EMBL" id="MBM6673022.1"/>
    </source>
</evidence>
<dbReference type="Gene3D" id="3.40.1710.10">
    <property type="entry name" value="abc type-2 transporter like domain"/>
    <property type="match status" value="1"/>
</dbReference>
<dbReference type="EMBL" id="JACJJG010000011">
    <property type="protein sequence ID" value="MBM6673022.1"/>
    <property type="molecule type" value="Genomic_DNA"/>
</dbReference>
<evidence type="ECO:0000256" key="3">
    <source>
        <dbReference type="ARBA" id="ARBA00022692"/>
    </source>
</evidence>
<feature type="domain" description="ABC-2 type transporter transmembrane" evidence="7">
    <location>
        <begin position="247"/>
        <end position="395"/>
    </location>
</feature>
<accession>A0A938WPW2</accession>
<keyword evidence="2" id="KW-1003">Cell membrane</keyword>
<dbReference type="Proteomes" id="UP000706891">
    <property type="component" value="Unassembled WGS sequence"/>
</dbReference>
<feature type="transmembrane region" description="Helical" evidence="6">
    <location>
        <begin position="290"/>
        <end position="313"/>
    </location>
</feature>
<proteinExistence type="predicted"/>
<name>A0A938WPW2_9BACT</name>
<evidence type="ECO:0000256" key="4">
    <source>
        <dbReference type="ARBA" id="ARBA00022989"/>
    </source>
</evidence>
<dbReference type="Pfam" id="PF12698">
    <property type="entry name" value="ABC2_membrane_3"/>
    <property type="match status" value="2"/>
</dbReference>
<evidence type="ECO:0000256" key="5">
    <source>
        <dbReference type="ARBA" id="ARBA00023136"/>
    </source>
</evidence>
<evidence type="ECO:0000259" key="7">
    <source>
        <dbReference type="Pfam" id="PF12698"/>
    </source>
</evidence>
<evidence type="ECO:0000256" key="2">
    <source>
        <dbReference type="ARBA" id="ARBA00022475"/>
    </source>
</evidence>
<comment type="subcellular location">
    <subcellularLocation>
        <location evidence="1">Cell membrane</location>
        <topology evidence="1">Multi-pass membrane protein</topology>
    </subcellularLocation>
</comment>
<dbReference type="InterPro" id="IPR051449">
    <property type="entry name" value="ABC-2_transporter_component"/>
</dbReference>
<feature type="domain" description="ABC-2 type transporter transmembrane" evidence="7">
    <location>
        <begin position="22"/>
        <end position="214"/>
    </location>
</feature>
<feature type="transmembrane region" description="Helical" evidence="6">
    <location>
        <begin position="259"/>
        <end position="278"/>
    </location>
</feature>
<keyword evidence="9" id="KW-1185">Reference proteome</keyword>
<dbReference type="AlphaFoldDB" id="A0A938WPW2"/>